<evidence type="ECO:0000313" key="3">
    <source>
        <dbReference type="Proteomes" id="UP000663828"/>
    </source>
</evidence>
<protein>
    <submittedName>
        <fullName evidence="1">Uncharacterized protein</fullName>
    </submittedName>
</protein>
<dbReference type="EMBL" id="CAJNOJ010000103">
    <property type="protein sequence ID" value="CAF1117207.1"/>
    <property type="molecule type" value="Genomic_DNA"/>
</dbReference>
<dbReference type="OrthoDB" id="9978921at2759"/>
<evidence type="ECO:0000313" key="2">
    <source>
        <dbReference type="EMBL" id="CAF1117207.1"/>
    </source>
</evidence>
<dbReference type="AlphaFoldDB" id="A0A813V6E5"/>
<accession>A0A813V6E5</accession>
<name>A0A813V6E5_ADIRI</name>
<comment type="caution">
    <text evidence="1">The sequence shown here is derived from an EMBL/GenBank/DDBJ whole genome shotgun (WGS) entry which is preliminary data.</text>
</comment>
<dbReference type="Proteomes" id="UP000663852">
    <property type="component" value="Unassembled WGS sequence"/>
</dbReference>
<sequence>MDGSNDIDYFQNSFQISPRLARQYFMCPHCSFHLCFEHGQEYQQQIQNQIHSIQDHAVNLEQTIQNYQPVQTIIEQVYKSLHEWKDKMFQFINEYSEQIRSHIEHAQNRLNEQWNMTKGEYLQLLENFVQEPIDRLLRVPKQIHPEDVRHIHRRFISIQSQITDLLTFRDLLRINFDSCSLAGDINISRGHFPSPKLPSNSIETVPSLDQITLSKRFDVLSSSTPALAVRTVDHSNSMILTWMKPSTLLIFDSEQGLTRRVDVEPAFISIHDILWCEYLNNFLLAGAALHTFDVQTNEIKQIFTPENPHIWSITTHKTNLYVLYAMGESPLIEHRSLPSFHLIQTYTRDQVFSINSTSSIEVARCIRTNGRHLAMTIRNSATHQWRVDVFNFQLQRLIQGEILGQAAHPDYWCCLLSSYRSNYWLIMDNTSEPETVTLVDGQGRLRQQIQHDGYNICVIESKQQLVVKDQHGLAVFRF</sequence>
<dbReference type="EMBL" id="CAJNOR010000209">
    <property type="protein sequence ID" value="CAF0840606.1"/>
    <property type="molecule type" value="Genomic_DNA"/>
</dbReference>
<organism evidence="1 3">
    <name type="scientific">Adineta ricciae</name>
    <name type="common">Rotifer</name>
    <dbReference type="NCBI Taxonomy" id="249248"/>
    <lineage>
        <taxon>Eukaryota</taxon>
        <taxon>Metazoa</taxon>
        <taxon>Spiralia</taxon>
        <taxon>Gnathifera</taxon>
        <taxon>Rotifera</taxon>
        <taxon>Eurotatoria</taxon>
        <taxon>Bdelloidea</taxon>
        <taxon>Adinetida</taxon>
        <taxon>Adinetidae</taxon>
        <taxon>Adineta</taxon>
    </lineage>
</organism>
<dbReference type="Proteomes" id="UP000663828">
    <property type="component" value="Unassembled WGS sequence"/>
</dbReference>
<keyword evidence="3" id="KW-1185">Reference proteome</keyword>
<dbReference type="SUPFAM" id="SSF101898">
    <property type="entry name" value="NHL repeat"/>
    <property type="match status" value="1"/>
</dbReference>
<reference evidence="1" key="1">
    <citation type="submission" date="2021-02" db="EMBL/GenBank/DDBJ databases">
        <authorList>
            <person name="Nowell W R."/>
        </authorList>
    </citation>
    <scope>NUCLEOTIDE SEQUENCE</scope>
</reference>
<evidence type="ECO:0000313" key="1">
    <source>
        <dbReference type="EMBL" id="CAF0840606.1"/>
    </source>
</evidence>
<gene>
    <name evidence="2" type="ORF">EDS130_LOCUS20852</name>
    <name evidence="1" type="ORF">XAT740_LOCUS4948</name>
</gene>
<proteinExistence type="predicted"/>